<reference evidence="4" key="1">
    <citation type="submission" date="2023-11" db="EMBL/GenBank/DDBJ databases">
        <authorList>
            <person name="Helweg L.P."/>
            <person name="Kiel A."/>
            <person name="Hitz F."/>
            <person name="Ruckert-Reed C."/>
            <person name="Busche T."/>
            <person name="Kaltschmidt B."/>
            <person name="Kaltschmidt C."/>
        </authorList>
    </citation>
    <scope>NUCLEOTIDE SEQUENCE [LARGE SCALE GENOMIC DNA]</scope>
    <source>
        <strain evidence="4">4.1</strain>
    </source>
</reference>
<feature type="transmembrane region" description="Helical" evidence="2">
    <location>
        <begin position="372"/>
        <end position="391"/>
    </location>
</feature>
<organism evidence="3 4">
    <name type="scientific">Sanguibacter biliveldensis</name>
    <dbReference type="NCBI Taxonomy" id="3030830"/>
    <lineage>
        <taxon>Bacteria</taxon>
        <taxon>Bacillati</taxon>
        <taxon>Actinomycetota</taxon>
        <taxon>Actinomycetes</taxon>
        <taxon>Micrococcales</taxon>
        <taxon>Sanguibacteraceae</taxon>
        <taxon>Sanguibacter</taxon>
    </lineage>
</organism>
<evidence type="ECO:0000256" key="2">
    <source>
        <dbReference type="SAM" id="Phobius"/>
    </source>
</evidence>
<feature type="region of interest" description="Disordered" evidence="1">
    <location>
        <begin position="1"/>
        <end position="28"/>
    </location>
</feature>
<feature type="transmembrane region" description="Helical" evidence="2">
    <location>
        <begin position="306"/>
        <end position="328"/>
    </location>
</feature>
<feature type="transmembrane region" description="Helical" evidence="2">
    <location>
        <begin position="264"/>
        <end position="285"/>
    </location>
</feature>
<accession>A0AAF0Z7G0</accession>
<proteinExistence type="predicted"/>
<dbReference type="Proteomes" id="UP001304340">
    <property type="component" value="Chromosome"/>
</dbReference>
<evidence type="ECO:0000256" key="1">
    <source>
        <dbReference type="SAM" id="MobiDB-lite"/>
    </source>
</evidence>
<evidence type="ECO:0000313" key="4">
    <source>
        <dbReference type="Proteomes" id="UP001304340"/>
    </source>
</evidence>
<dbReference type="PANTHER" id="PTHR36840">
    <property type="entry name" value="BLL5714 PROTEIN"/>
    <property type="match status" value="1"/>
</dbReference>
<feature type="transmembrane region" description="Helical" evidence="2">
    <location>
        <begin position="403"/>
        <end position="421"/>
    </location>
</feature>
<feature type="transmembrane region" description="Helical" evidence="2">
    <location>
        <begin position="141"/>
        <end position="159"/>
    </location>
</feature>
<protein>
    <submittedName>
        <fullName evidence="3">Low temperature requirement protein A</fullName>
    </submittedName>
</protein>
<keyword evidence="4" id="KW-1185">Reference proteome</keyword>
<name>A0AAF0Z7G0_9MICO</name>
<keyword evidence="2" id="KW-0472">Membrane</keyword>
<feature type="transmembrane region" description="Helical" evidence="2">
    <location>
        <begin position="79"/>
        <end position="97"/>
    </location>
</feature>
<dbReference type="EMBL" id="CP138359">
    <property type="protein sequence ID" value="WPF83963.1"/>
    <property type="molecule type" value="Genomic_DNA"/>
</dbReference>
<dbReference type="AlphaFoldDB" id="A0AAF0Z7G0"/>
<dbReference type="PANTHER" id="PTHR36840:SF1">
    <property type="entry name" value="BLL5714 PROTEIN"/>
    <property type="match status" value="1"/>
</dbReference>
<feature type="transmembrane region" description="Helical" evidence="2">
    <location>
        <begin position="240"/>
        <end position="258"/>
    </location>
</feature>
<dbReference type="Pfam" id="PF06772">
    <property type="entry name" value="LtrA"/>
    <property type="match status" value="1"/>
</dbReference>
<sequence>MSDLGPEADGTAGAAAHPTRSAAPARTPGTWGLRADLLRHGAGHSSDKVGYVELFFDLVFVFAVTQLSHSLIAHPDVETLLHTLILGAAVWYLWIDTTWVTNWLDPDRLPVRTMLIVLMALGLVMSSAIPEAFDSKALLFAVPYVTIQVGRSVFAALALNRRWSENGAGFLRITAWVSVSGILWITGALVDDGLRLGLWGAAVLIDYAGPRAMFAVPFFGRTDPRTWTVRADHMAERVSLFVIISLGESIIITGTAFAELEVTAVTLLSFGAAFASTVLMWLLYFDRSERRATEFFARADSTTGMVAQTAYTYVPFLLVLGIVLTAVADELVLLAPTGGAGGAEHAAGVAAGSLDHAGTVAGSAATHGSDPWTAGLVCGAAAVYLLGNLLFRRATGGRWSLPHLVGIVAVAALFAAHPWAAPLTLNWVSNAVLLAVIVGDVVVSRREPAQERA</sequence>
<dbReference type="RefSeq" id="WP_319160737.1">
    <property type="nucleotide sequence ID" value="NZ_CP138359.1"/>
</dbReference>
<dbReference type="InterPro" id="IPR010640">
    <property type="entry name" value="Low_temperature_requirement_A"/>
</dbReference>
<feature type="compositionally biased region" description="Low complexity" evidence="1">
    <location>
        <begin position="11"/>
        <end position="28"/>
    </location>
</feature>
<dbReference type="KEGG" id="sbil:SANBI_001676"/>
<gene>
    <name evidence="3" type="ORF">SANBI_001676</name>
</gene>
<feature type="transmembrane region" description="Helical" evidence="2">
    <location>
        <begin position="171"/>
        <end position="190"/>
    </location>
</feature>
<feature type="transmembrane region" description="Helical" evidence="2">
    <location>
        <begin position="196"/>
        <end position="219"/>
    </location>
</feature>
<evidence type="ECO:0000313" key="3">
    <source>
        <dbReference type="EMBL" id="WPF83963.1"/>
    </source>
</evidence>
<keyword evidence="2" id="KW-1133">Transmembrane helix</keyword>
<keyword evidence="2" id="KW-0812">Transmembrane</keyword>
<feature type="transmembrane region" description="Helical" evidence="2">
    <location>
        <begin position="427"/>
        <end position="443"/>
    </location>
</feature>
<feature type="transmembrane region" description="Helical" evidence="2">
    <location>
        <begin position="109"/>
        <end position="129"/>
    </location>
</feature>